<organism evidence="1 2">
    <name type="scientific">Planctopirus hydrillae</name>
    <dbReference type="NCBI Taxonomy" id="1841610"/>
    <lineage>
        <taxon>Bacteria</taxon>
        <taxon>Pseudomonadati</taxon>
        <taxon>Planctomycetota</taxon>
        <taxon>Planctomycetia</taxon>
        <taxon>Planctomycetales</taxon>
        <taxon>Planctomycetaceae</taxon>
        <taxon>Planctopirus</taxon>
    </lineage>
</organism>
<keyword evidence="2" id="KW-1185">Reference proteome</keyword>
<evidence type="ECO:0000313" key="2">
    <source>
        <dbReference type="Proteomes" id="UP000094828"/>
    </source>
</evidence>
<name>A0A1C3E487_9PLAN</name>
<reference evidence="1 2" key="1">
    <citation type="submission" date="2016-05" db="EMBL/GenBank/DDBJ databases">
        <title>Genomic and physiological characterization of Planctopirus sp. isolated from fresh water lake.</title>
        <authorList>
            <person name="Subhash Y."/>
            <person name="Ramana C."/>
        </authorList>
    </citation>
    <scope>NUCLEOTIDE SEQUENCE [LARGE SCALE GENOMIC DNA]</scope>
    <source>
        <strain evidence="1 2">JC280</strain>
    </source>
</reference>
<accession>A0A1C3E487</accession>
<dbReference type="AlphaFoldDB" id="A0A1C3E487"/>
<evidence type="ECO:0000313" key="1">
    <source>
        <dbReference type="EMBL" id="ODA28056.1"/>
    </source>
</evidence>
<dbReference type="RefSeq" id="WP_068853197.1">
    <property type="nucleotide sequence ID" value="NZ_LYDR01000158.1"/>
</dbReference>
<sequence>MQLRDPETLKLIQETAKQAAGSKDKVSIITLPGEPEGVYGVVTPDGQLQRMVAAPRPRQHSILTVDQVPLLVNHFREIEGLSAPSIWYSAAQVIVLATDSKLEQDLRPRGVLKLKPTPQWELMKKLEESPQWLDQKQMVSLLRIKLSDSIEVRSKGIVQTLRRMKFNMTVNQRGNIEHGRESIGSDIVSDVYGSEDAILPESVWLEIQVFDDPSLKSREVIQCALEVDAQKGLLALIPTAGELTKAMDNQMSKLRDLFDQTCNAAPLFHGQP</sequence>
<proteinExistence type="predicted"/>
<gene>
    <name evidence="1" type="ORF">A6X21_14440</name>
</gene>
<dbReference type="STRING" id="1841610.A6X21_14440"/>
<dbReference type="Proteomes" id="UP000094828">
    <property type="component" value="Unassembled WGS sequence"/>
</dbReference>
<protein>
    <submittedName>
        <fullName evidence="1">Uncharacterized protein</fullName>
    </submittedName>
</protein>
<comment type="caution">
    <text evidence="1">The sequence shown here is derived from an EMBL/GenBank/DDBJ whole genome shotgun (WGS) entry which is preliminary data.</text>
</comment>
<dbReference type="EMBL" id="LYDR01000158">
    <property type="protein sequence ID" value="ODA28056.1"/>
    <property type="molecule type" value="Genomic_DNA"/>
</dbReference>